<name>A0A0F9SIT2_9ZZZZ</name>
<dbReference type="AlphaFoldDB" id="A0A0F9SIT2"/>
<proteinExistence type="predicted"/>
<sequence>MIDWITLSQNVPQFAALIIVVVFALQMSKANREYISSVTEGWKTYLEGQSKDWRGFIEREEIRFVQTLEAIYKQHSESTARLAEEIKDNSRRLEALYGKLDSKEKK</sequence>
<gene>
    <name evidence="1" type="ORF">LCGC14_0466490</name>
</gene>
<reference evidence="1" key="1">
    <citation type="journal article" date="2015" name="Nature">
        <title>Complex archaea that bridge the gap between prokaryotes and eukaryotes.</title>
        <authorList>
            <person name="Spang A."/>
            <person name="Saw J.H."/>
            <person name="Jorgensen S.L."/>
            <person name="Zaremba-Niedzwiedzka K."/>
            <person name="Martijn J."/>
            <person name="Lind A.E."/>
            <person name="van Eijk R."/>
            <person name="Schleper C."/>
            <person name="Guy L."/>
            <person name="Ettema T.J."/>
        </authorList>
    </citation>
    <scope>NUCLEOTIDE SEQUENCE</scope>
</reference>
<dbReference type="EMBL" id="LAZR01000486">
    <property type="protein sequence ID" value="KKN66969.1"/>
    <property type="molecule type" value="Genomic_DNA"/>
</dbReference>
<protein>
    <submittedName>
        <fullName evidence="1">Uncharacterized protein</fullName>
    </submittedName>
</protein>
<comment type="caution">
    <text evidence="1">The sequence shown here is derived from an EMBL/GenBank/DDBJ whole genome shotgun (WGS) entry which is preliminary data.</text>
</comment>
<evidence type="ECO:0000313" key="1">
    <source>
        <dbReference type="EMBL" id="KKN66969.1"/>
    </source>
</evidence>
<accession>A0A0F9SIT2</accession>
<organism evidence="1">
    <name type="scientific">marine sediment metagenome</name>
    <dbReference type="NCBI Taxonomy" id="412755"/>
    <lineage>
        <taxon>unclassified sequences</taxon>
        <taxon>metagenomes</taxon>
        <taxon>ecological metagenomes</taxon>
    </lineage>
</organism>